<dbReference type="RefSeq" id="WP_378269955.1">
    <property type="nucleotide sequence ID" value="NZ_JBHUKR010000021.1"/>
</dbReference>
<sequence length="307" mass="33938">MTQTTDPRATLSSSGSTKGLDEPIAELETFEFENLPPQEVTAAGSKTWFVRGQNLIVGFSRVTAGDTLARPETQSGEYFVLLAQDSLTVTVTAGGQREDVAGRAAIIVPPGASSVTARSDMEVIRLFDIQEKDLAEKCSNAASYAEPHPRVAPLEPWPEPKGGYKLRVYRCDDYPRVEGRLGRIFRTRTIMVNFGDPREVPRNPNAMSPHHHDDFEQCSLTVLGDYVHHVRTPWTKRLGDWKEDQHELVHSPSAAIIPPPTVHTSQCISAGRNHLIDVFSPPRVDFSSKPGWVLNADEYPSPDTIGQ</sequence>
<reference evidence="3" key="1">
    <citation type="journal article" date="2019" name="Int. J. Syst. Evol. Microbiol.">
        <title>The Global Catalogue of Microorganisms (GCM) 10K type strain sequencing project: providing services to taxonomists for standard genome sequencing and annotation.</title>
        <authorList>
            <consortium name="The Broad Institute Genomics Platform"/>
            <consortium name="The Broad Institute Genome Sequencing Center for Infectious Disease"/>
            <person name="Wu L."/>
            <person name="Ma J."/>
        </authorList>
    </citation>
    <scope>NUCLEOTIDE SEQUENCE [LARGE SCALE GENOMIC DNA]</scope>
    <source>
        <strain evidence="3">CGMCC 4.7645</strain>
    </source>
</reference>
<name>A0ABW5G2C9_9PSEU</name>
<protein>
    <recommendedName>
        <fullName evidence="4">5-deoxy-glucuronate isomerase</fullName>
    </recommendedName>
</protein>
<evidence type="ECO:0000313" key="2">
    <source>
        <dbReference type="EMBL" id="MFD2421410.1"/>
    </source>
</evidence>
<dbReference type="EMBL" id="JBHUKR010000021">
    <property type="protein sequence ID" value="MFD2421410.1"/>
    <property type="molecule type" value="Genomic_DNA"/>
</dbReference>
<evidence type="ECO:0008006" key="4">
    <source>
        <dbReference type="Google" id="ProtNLM"/>
    </source>
</evidence>
<accession>A0ABW5G2C9</accession>
<dbReference type="Proteomes" id="UP001597417">
    <property type="component" value="Unassembled WGS sequence"/>
</dbReference>
<gene>
    <name evidence="2" type="ORF">ACFSXZ_34275</name>
</gene>
<feature type="region of interest" description="Disordered" evidence="1">
    <location>
        <begin position="1"/>
        <end position="20"/>
    </location>
</feature>
<evidence type="ECO:0000313" key="3">
    <source>
        <dbReference type="Proteomes" id="UP001597417"/>
    </source>
</evidence>
<feature type="compositionally biased region" description="Polar residues" evidence="1">
    <location>
        <begin position="1"/>
        <end position="17"/>
    </location>
</feature>
<comment type="caution">
    <text evidence="2">The sequence shown here is derived from an EMBL/GenBank/DDBJ whole genome shotgun (WGS) entry which is preliminary data.</text>
</comment>
<dbReference type="Gene3D" id="2.60.120.10">
    <property type="entry name" value="Jelly Rolls"/>
    <property type="match status" value="1"/>
</dbReference>
<organism evidence="2 3">
    <name type="scientific">Amycolatopsis pigmentata</name>
    <dbReference type="NCBI Taxonomy" id="450801"/>
    <lineage>
        <taxon>Bacteria</taxon>
        <taxon>Bacillati</taxon>
        <taxon>Actinomycetota</taxon>
        <taxon>Actinomycetes</taxon>
        <taxon>Pseudonocardiales</taxon>
        <taxon>Pseudonocardiaceae</taxon>
        <taxon>Amycolatopsis</taxon>
    </lineage>
</organism>
<keyword evidence="3" id="KW-1185">Reference proteome</keyword>
<proteinExistence type="predicted"/>
<dbReference type="InterPro" id="IPR014710">
    <property type="entry name" value="RmlC-like_jellyroll"/>
</dbReference>
<evidence type="ECO:0000256" key="1">
    <source>
        <dbReference type="SAM" id="MobiDB-lite"/>
    </source>
</evidence>